<dbReference type="SUPFAM" id="SSF50129">
    <property type="entry name" value="GroES-like"/>
    <property type="match status" value="1"/>
</dbReference>
<comment type="similarity">
    <text evidence="4">Belongs to the zinc-containing alcohol dehydrogenase family.</text>
</comment>
<dbReference type="Gene3D" id="3.90.180.10">
    <property type="entry name" value="Medium-chain alcohol dehydrogenases, catalytic domain"/>
    <property type="match status" value="1"/>
</dbReference>
<protein>
    <submittedName>
        <fullName evidence="6">Alcohol dehydrogenase GroES domain protein</fullName>
    </submittedName>
</protein>
<dbReference type="Pfam" id="PF00107">
    <property type="entry name" value="ADH_zinc_N"/>
    <property type="match status" value="1"/>
</dbReference>
<dbReference type="Pfam" id="PF08240">
    <property type="entry name" value="ADH_N"/>
    <property type="match status" value="1"/>
</dbReference>
<dbReference type="GO" id="GO:0016491">
    <property type="term" value="F:oxidoreductase activity"/>
    <property type="evidence" value="ECO:0007669"/>
    <property type="project" value="UniProtKB-KW"/>
</dbReference>
<dbReference type="STRING" id="1499967.U27_05929"/>
<dbReference type="Gene3D" id="3.40.50.720">
    <property type="entry name" value="NAD(P)-binding Rossmann-like Domain"/>
    <property type="match status" value="1"/>
</dbReference>
<dbReference type="PANTHER" id="PTHR43401">
    <property type="entry name" value="L-THREONINE 3-DEHYDROGENASE"/>
    <property type="match status" value="1"/>
</dbReference>
<reference evidence="6" key="1">
    <citation type="journal article" date="2015" name="PeerJ">
        <title>First genomic representation of candidate bacterial phylum KSB3 points to enhanced environmental sensing as a trigger of wastewater bulking.</title>
        <authorList>
            <person name="Sekiguchi Y."/>
            <person name="Ohashi A."/>
            <person name="Parks D.H."/>
            <person name="Yamauchi T."/>
            <person name="Tyson G.W."/>
            <person name="Hugenholtz P."/>
        </authorList>
    </citation>
    <scope>NUCLEOTIDE SEQUENCE [LARGE SCALE GENOMIC DNA]</scope>
</reference>
<evidence type="ECO:0000313" key="6">
    <source>
        <dbReference type="EMBL" id="GAK58954.1"/>
    </source>
</evidence>
<comment type="cofactor">
    <cofactor evidence="4">
        <name>Zn(2+)</name>
        <dbReference type="ChEBI" id="CHEBI:29105"/>
    </cofactor>
</comment>
<organism evidence="6">
    <name type="scientific">Vecturithrix granuli</name>
    <dbReference type="NCBI Taxonomy" id="1499967"/>
    <lineage>
        <taxon>Bacteria</taxon>
        <taxon>Candidatus Moduliflexota</taxon>
        <taxon>Candidatus Vecturitrichia</taxon>
        <taxon>Candidatus Vecturitrichales</taxon>
        <taxon>Candidatus Vecturitrichaceae</taxon>
        <taxon>Candidatus Vecturithrix</taxon>
    </lineage>
</organism>
<dbReference type="PROSITE" id="PS00059">
    <property type="entry name" value="ADH_ZINC"/>
    <property type="match status" value="1"/>
</dbReference>
<dbReference type="InterPro" id="IPR013154">
    <property type="entry name" value="ADH-like_N"/>
</dbReference>
<dbReference type="InterPro" id="IPR036291">
    <property type="entry name" value="NAD(P)-bd_dom_sf"/>
</dbReference>
<name>A0A081C2Z9_VECG1</name>
<evidence type="ECO:0000259" key="5">
    <source>
        <dbReference type="SMART" id="SM00829"/>
    </source>
</evidence>
<proteinExistence type="inferred from homology"/>
<dbReference type="GO" id="GO:0008270">
    <property type="term" value="F:zinc ion binding"/>
    <property type="evidence" value="ECO:0007669"/>
    <property type="project" value="InterPro"/>
</dbReference>
<accession>A0A081C2Z9</accession>
<feature type="domain" description="Enoyl reductase (ER)" evidence="5">
    <location>
        <begin position="7"/>
        <end position="334"/>
    </location>
</feature>
<dbReference type="InterPro" id="IPR050129">
    <property type="entry name" value="Zn_alcohol_dh"/>
</dbReference>
<evidence type="ECO:0000256" key="4">
    <source>
        <dbReference type="RuleBase" id="RU361277"/>
    </source>
</evidence>
<keyword evidence="7" id="KW-1185">Reference proteome</keyword>
<dbReference type="InterPro" id="IPR002328">
    <property type="entry name" value="ADH_Zn_CS"/>
</dbReference>
<evidence type="ECO:0000256" key="1">
    <source>
        <dbReference type="ARBA" id="ARBA00022723"/>
    </source>
</evidence>
<dbReference type="Proteomes" id="UP000030661">
    <property type="component" value="Unassembled WGS sequence"/>
</dbReference>
<dbReference type="HOGENOM" id="CLU_026673_11_0_0"/>
<keyword evidence="3" id="KW-0560">Oxidoreductase</keyword>
<evidence type="ECO:0000256" key="2">
    <source>
        <dbReference type="ARBA" id="ARBA00022833"/>
    </source>
</evidence>
<dbReference type="SUPFAM" id="SSF51735">
    <property type="entry name" value="NAD(P)-binding Rossmann-fold domains"/>
    <property type="match status" value="1"/>
</dbReference>
<evidence type="ECO:0000256" key="3">
    <source>
        <dbReference type="ARBA" id="ARBA00023002"/>
    </source>
</evidence>
<evidence type="ECO:0000313" key="7">
    <source>
        <dbReference type="Proteomes" id="UP000030661"/>
    </source>
</evidence>
<sequence>MKAAYVRVPFQVELRDIPIPEIGPDEVLVKVSACGICGTDLHFGRTSAKEEALPLGHEFCGVVAEVGANVTRFTPGDEVIVENHTSLGTSTACKNGEIVYCTDLYISMNAPCMADYIKTHHLALHKNPGLTPVEATLAEPLTVALDVIEEGGIPIGSNVAIFGGGPIGLMALKLAKIKGARKMVLTQSSHSKARIALARKLGADQVFCPDQVNILEALKADCPEGFDRVFITAPPRTIPDAFEITRFGAIITYNGIDFDNGMISFDANAFHFKRLQLRATHSIPNLRYPIAIDLLKRKVIDVNDFVSHTFPLSEAGRALQIAETDKEHAIKVVVVMEEQN</sequence>
<dbReference type="InterPro" id="IPR020843">
    <property type="entry name" value="ER"/>
</dbReference>
<dbReference type="InterPro" id="IPR013149">
    <property type="entry name" value="ADH-like_C"/>
</dbReference>
<gene>
    <name evidence="6" type="ORF">U27_05929</name>
</gene>
<keyword evidence="2 4" id="KW-0862">Zinc</keyword>
<dbReference type="eggNOG" id="COG1063">
    <property type="taxonomic scope" value="Bacteria"/>
</dbReference>
<dbReference type="EMBL" id="DF820469">
    <property type="protein sequence ID" value="GAK58954.1"/>
    <property type="molecule type" value="Genomic_DNA"/>
</dbReference>
<dbReference type="InterPro" id="IPR011032">
    <property type="entry name" value="GroES-like_sf"/>
</dbReference>
<dbReference type="AlphaFoldDB" id="A0A081C2Z9"/>
<keyword evidence="1 4" id="KW-0479">Metal-binding</keyword>
<dbReference type="SMART" id="SM00829">
    <property type="entry name" value="PKS_ER"/>
    <property type="match status" value="1"/>
</dbReference>
<dbReference type="PANTHER" id="PTHR43401:SF2">
    <property type="entry name" value="L-THREONINE 3-DEHYDROGENASE"/>
    <property type="match status" value="1"/>
</dbReference>